<dbReference type="KEGG" id="bgt:106062666"/>
<evidence type="ECO:0000313" key="2">
    <source>
        <dbReference type="EnsemblMetazoa" id="BGLB020390-PA"/>
    </source>
</evidence>
<name>A0A2C9KJK3_BIOGL</name>
<dbReference type="EnsemblMetazoa" id="BGLB020390-RA">
    <property type="protein sequence ID" value="BGLB020390-PA"/>
    <property type="gene ID" value="BGLB020390"/>
</dbReference>
<dbReference type="OrthoDB" id="7464126at2759"/>
<sequence>MTAGRVRSAAGAKANMRSFSRALSISSASSENDTVLAIRNPIFITALPIEKLEGSVTFDMGPENLESDLYLDATRRSNGHLEDSVDEADEENYDDDDDDDDDELIVDRDEGDSESD</sequence>
<proteinExistence type="predicted"/>
<organism evidence="2 3">
    <name type="scientific">Biomphalaria glabrata</name>
    <name type="common">Bloodfluke planorb</name>
    <name type="synonym">Freshwater snail</name>
    <dbReference type="NCBI Taxonomy" id="6526"/>
    <lineage>
        <taxon>Eukaryota</taxon>
        <taxon>Metazoa</taxon>
        <taxon>Spiralia</taxon>
        <taxon>Lophotrochozoa</taxon>
        <taxon>Mollusca</taxon>
        <taxon>Gastropoda</taxon>
        <taxon>Heterobranchia</taxon>
        <taxon>Euthyneura</taxon>
        <taxon>Panpulmonata</taxon>
        <taxon>Hygrophila</taxon>
        <taxon>Lymnaeoidea</taxon>
        <taxon>Planorbidae</taxon>
        <taxon>Biomphalaria</taxon>
    </lineage>
</organism>
<dbReference type="Proteomes" id="UP000076420">
    <property type="component" value="Unassembled WGS sequence"/>
</dbReference>
<evidence type="ECO:0000313" key="3">
    <source>
        <dbReference type="Proteomes" id="UP000076420"/>
    </source>
</evidence>
<protein>
    <submittedName>
        <fullName evidence="2">Uncharacterized protein</fullName>
    </submittedName>
</protein>
<evidence type="ECO:0000256" key="1">
    <source>
        <dbReference type="SAM" id="MobiDB-lite"/>
    </source>
</evidence>
<dbReference type="VEuPathDB" id="VectorBase:BGLB020390"/>
<dbReference type="VEuPathDB" id="VectorBase:BGLAX_036986"/>
<feature type="region of interest" description="Disordered" evidence="1">
    <location>
        <begin position="76"/>
        <end position="116"/>
    </location>
</feature>
<gene>
    <name evidence="2" type="primary">106062666</name>
</gene>
<feature type="compositionally biased region" description="Acidic residues" evidence="1">
    <location>
        <begin position="84"/>
        <end position="116"/>
    </location>
</feature>
<accession>A0A2C9KJK3</accession>
<reference evidence="2" key="1">
    <citation type="submission" date="2020-05" db="UniProtKB">
        <authorList>
            <consortium name="EnsemblMetazoa"/>
        </authorList>
    </citation>
    <scope>IDENTIFICATION</scope>
    <source>
        <strain evidence="2">BB02</strain>
    </source>
</reference>
<dbReference type="AlphaFoldDB" id="A0A2C9KJK3"/>